<feature type="domain" description="PH" evidence="2">
    <location>
        <begin position="5"/>
        <end position="115"/>
    </location>
</feature>
<proteinExistence type="predicted"/>
<evidence type="ECO:0000313" key="3">
    <source>
        <dbReference type="EMBL" id="ORX48564.1"/>
    </source>
</evidence>
<accession>A0A1X2G9N4</accession>
<feature type="region of interest" description="Disordered" evidence="1">
    <location>
        <begin position="177"/>
        <end position="213"/>
    </location>
</feature>
<reference evidence="3 4" key="1">
    <citation type="submission" date="2016-07" db="EMBL/GenBank/DDBJ databases">
        <title>Pervasive Adenine N6-methylation of Active Genes in Fungi.</title>
        <authorList>
            <consortium name="DOE Joint Genome Institute"/>
            <person name="Mondo S.J."/>
            <person name="Dannebaum R.O."/>
            <person name="Kuo R.C."/>
            <person name="Labutti K."/>
            <person name="Haridas S."/>
            <person name="Kuo A."/>
            <person name="Salamov A."/>
            <person name="Ahrendt S.R."/>
            <person name="Lipzen A."/>
            <person name="Sullivan W."/>
            <person name="Andreopoulos W.B."/>
            <person name="Clum A."/>
            <person name="Lindquist E."/>
            <person name="Daum C."/>
            <person name="Ramamoorthy G.K."/>
            <person name="Gryganskyi A."/>
            <person name="Culley D."/>
            <person name="Magnuson J.K."/>
            <person name="James T.Y."/>
            <person name="O'Malley M.A."/>
            <person name="Stajich J.E."/>
            <person name="Spatafora J.W."/>
            <person name="Visel A."/>
            <person name="Grigoriev I.V."/>
        </authorList>
    </citation>
    <scope>NUCLEOTIDE SEQUENCE [LARGE SCALE GENOMIC DNA]</scope>
    <source>
        <strain evidence="3 4">NRRL 3301</strain>
    </source>
</reference>
<dbReference type="InterPro" id="IPR001849">
    <property type="entry name" value="PH_domain"/>
</dbReference>
<organism evidence="3 4">
    <name type="scientific">Hesseltinella vesiculosa</name>
    <dbReference type="NCBI Taxonomy" id="101127"/>
    <lineage>
        <taxon>Eukaryota</taxon>
        <taxon>Fungi</taxon>
        <taxon>Fungi incertae sedis</taxon>
        <taxon>Mucoromycota</taxon>
        <taxon>Mucoromycotina</taxon>
        <taxon>Mucoromycetes</taxon>
        <taxon>Mucorales</taxon>
        <taxon>Cunninghamellaceae</taxon>
        <taxon>Hesseltinella</taxon>
    </lineage>
</organism>
<dbReference type="SUPFAM" id="SSF50729">
    <property type="entry name" value="PH domain-like"/>
    <property type="match status" value="1"/>
</dbReference>
<sequence>MLRTTLLMKGWLWLKKHHTSSLKKKSRRYFTLDTQQVLSCYKKACPSPSPAYEDASLPTPLVTVDLRSYRLQTQTDKPLTFLLCHDTDSNLDLTLEATSELDWSQWIDTLEQCVGNAPGYYLGPQTNVLEKWLERFDLHVPLPDRLTPSLVSLAPSSVLSPDDDSIDIRSRSNLGLVDDDDEVEEDEFGLTSPTPISSSSLQSLSSSKSTPRPHGKWFTFFCSSPSKPHTPRKSPSLFFY</sequence>
<dbReference type="CDD" id="cd00821">
    <property type="entry name" value="PH"/>
    <property type="match status" value="1"/>
</dbReference>
<dbReference type="OrthoDB" id="73680at2759"/>
<dbReference type="PROSITE" id="PS50003">
    <property type="entry name" value="PH_DOMAIN"/>
    <property type="match status" value="1"/>
</dbReference>
<feature type="compositionally biased region" description="Acidic residues" evidence="1">
    <location>
        <begin position="177"/>
        <end position="188"/>
    </location>
</feature>
<evidence type="ECO:0000256" key="1">
    <source>
        <dbReference type="SAM" id="MobiDB-lite"/>
    </source>
</evidence>
<gene>
    <name evidence="3" type="ORF">DM01DRAFT_1409845</name>
</gene>
<dbReference type="EMBL" id="MCGT01000029">
    <property type="protein sequence ID" value="ORX48564.1"/>
    <property type="molecule type" value="Genomic_DNA"/>
</dbReference>
<protein>
    <recommendedName>
        <fullName evidence="2">PH domain-containing protein</fullName>
    </recommendedName>
</protein>
<dbReference type="Proteomes" id="UP000242146">
    <property type="component" value="Unassembled WGS sequence"/>
</dbReference>
<dbReference type="Gene3D" id="2.30.29.30">
    <property type="entry name" value="Pleckstrin-homology domain (PH domain)/Phosphotyrosine-binding domain (PTB)"/>
    <property type="match status" value="1"/>
</dbReference>
<comment type="caution">
    <text evidence="3">The sequence shown here is derived from an EMBL/GenBank/DDBJ whole genome shotgun (WGS) entry which is preliminary data.</text>
</comment>
<keyword evidence="4" id="KW-1185">Reference proteome</keyword>
<dbReference type="STRING" id="101127.A0A1X2G9N4"/>
<dbReference type="InterPro" id="IPR011993">
    <property type="entry name" value="PH-like_dom_sf"/>
</dbReference>
<evidence type="ECO:0000313" key="4">
    <source>
        <dbReference type="Proteomes" id="UP000242146"/>
    </source>
</evidence>
<feature type="compositionally biased region" description="Low complexity" evidence="1">
    <location>
        <begin position="190"/>
        <end position="210"/>
    </location>
</feature>
<dbReference type="Pfam" id="PF00169">
    <property type="entry name" value="PH"/>
    <property type="match status" value="1"/>
</dbReference>
<dbReference type="SMART" id="SM00233">
    <property type="entry name" value="PH"/>
    <property type="match status" value="1"/>
</dbReference>
<evidence type="ECO:0000259" key="2">
    <source>
        <dbReference type="PROSITE" id="PS50003"/>
    </source>
</evidence>
<dbReference type="AlphaFoldDB" id="A0A1X2G9N4"/>
<name>A0A1X2G9N4_9FUNG</name>